<feature type="domain" description="EF-hand" evidence="2">
    <location>
        <begin position="206"/>
        <end position="233"/>
    </location>
</feature>
<evidence type="ECO:0000313" key="3">
    <source>
        <dbReference type="EMBL" id="CEM06362.1"/>
    </source>
</evidence>
<proteinExistence type="predicted"/>
<dbReference type="GO" id="GO:0005509">
    <property type="term" value="F:calcium ion binding"/>
    <property type="evidence" value="ECO:0007669"/>
    <property type="project" value="InterPro"/>
</dbReference>
<evidence type="ECO:0000256" key="1">
    <source>
        <dbReference type="SAM" id="MobiDB-lite"/>
    </source>
</evidence>
<evidence type="ECO:0000313" key="4">
    <source>
        <dbReference type="Proteomes" id="UP000041254"/>
    </source>
</evidence>
<dbReference type="InterPro" id="IPR002048">
    <property type="entry name" value="EF_hand_dom"/>
</dbReference>
<keyword evidence="4" id="KW-1185">Reference proteome</keyword>
<dbReference type="Pfam" id="PF13202">
    <property type="entry name" value="EF-hand_5"/>
    <property type="match status" value="1"/>
</dbReference>
<evidence type="ECO:0000259" key="2">
    <source>
        <dbReference type="PROSITE" id="PS50222"/>
    </source>
</evidence>
<accession>A0A0G4F3T3</accession>
<sequence length="244" mass="26149">MLLPPQGHWSGPPVRPPLGAPPGPPFIRPPIAPPPPSVTVRPPLMPPSGSFRPPTGPVAPFPPIPGRPPVVFPARPPAAPFLPPPVSAAPGYSARPVGTFGGGIPGPASGGGVRPMSVGGRGELEAIDVVTEVWKVFETHTDGIQSYTTEWDVHTENLWDIIREVDLDGDGFLQWPTGEMMAFIRRIFLHHGLAVPPLPHSTWVGLFQECDANKDGRLDFSEAANFVLQVYNRVLGYFPEAPPC</sequence>
<dbReference type="Proteomes" id="UP000041254">
    <property type="component" value="Unassembled WGS sequence"/>
</dbReference>
<dbReference type="PROSITE" id="PS50222">
    <property type="entry name" value="EF_HAND_2"/>
    <property type="match status" value="1"/>
</dbReference>
<organism evidence="3 4">
    <name type="scientific">Vitrella brassicaformis (strain CCMP3155)</name>
    <dbReference type="NCBI Taxonomy" id="1169540"/>
    <lineage>
        <taxon>Eukaryota</taxon>
        <taxon>Sar</taxon>
        <taxon>Alveolata</taxon>
        <taxon>Colpodellida</taxon>
        <taxon>Vitrellaceae</taxon>
        <taxon>Vitrella</taxon>
    </lineage>
</organism>
<dbReference type="EMBL" id="CDMY01000366">
    <property type="protein sequence ID" value="CEM06362.1"/>
    <property type="molecule type" value="Genomic_DNA"/>
</dbReference>
<dbReference type="OrthoDB" id="26525at2759"/>
<dbReference type="Gene3D" id="1.10.238.10">
    <property type="entry name" value="EF-hand"/>
    <property type="match status" value="1"/>
</dbReference>
<feature type="compositionally biased region" description="Pro residues" evidence="1">
    <location>
        <begin position="13"/>
        <end position="37"/>
    </location>
</feature>
<feature type="region of interest" description="Disordered" evidence="1">
    <location>
        <begin position="1"/>
        <end position="54"/>
    </location>
</feature>
<dbReference type="InParanoid" id="A0A0G4F3T3"/>
<dbReference type="InterPro" id="IPR011992">
    <property type="entry name" value="EF-hand-dom_pair"/>
</dbReference>
<gene>
    <name evidence="3" type="ORF">Vbra_5592</name>
</gene>
<dbReference type="VEuPathDB" id="CryptoDB:Vbra_5592"/>
<reference evidence="3 4" key="1">
    <citation type="submission" date="2014-11" db="EMBL/GenBank/DDBJ databases">
        <authorList>
            <person name="Zhu J."/>
            <person name="Qi W."/>
            <person name="Song R."/>
        </authorList>
    </citation>
    <scope>NUCLEOTIDE SEQUENCE [LARGE SCALE GENOMIC DNA]</scope>
</reference>
<name>A0A0G4F3T3_VITBC</name>
<dbReference type="AlphaFoldDB" id="A0A0G4F3T3"/>
<protein>
    <recommendedName>
        <fullName evidence="2">EF-hand domain-containing protein</fullName>
    </recommendedName>
</protein>
<dbReference type="SUPFAM" id="SSF47473">
    <property type="entry name" value="EF-hand"/>
    <property type="match status" value="1"/>
</dbReference>